<evidence type="ECO:0000313" key="2">
    <source>
        <dbReference type="Proteomes" id="UP000000818"/>
    </source>
</evidence>
<evidence type="ECO:0000313" key="1">
    <source>
        <dbReference type="EMBL" id="BAB79871.1"/>
    </source>
</evidence>
<name>Q8XP03_CLOPE</name>
<proteinExistence type="predicted"/>
<protein>
    <submittedName>
        <fullName evidence="1">Uncharacterized protein</fullName>
    </submittedName>
</protein>
<organism evidence="1 2">
    <name type="scientific">Clostridium perfringens (strain 13 / Type A)</name>
    <dbReference type="NCBI Taxonomy" id="195102"/>
    <lineage>
        <taxon>Bacteria</taxon>
        <taxon>Bacillati</taxon>
        <taxon>Bacillota</taxon>
        <taxon>Clostridia</taxon>
        <taxon>Eubacteriales</taxon>
        <taxon>Clostridiaceae</taxon>
        <taxon>Clostridium</taxon>
    </lineage>
</organism>
<dbReference type="AlphaFoldDB" id="Q8XP03"/>
<accession>Q8XP03</accession>
<gene>
    <name evidence="1" type="ordered locus">CPE0165</name>
</gene>
<sequence length="55" mass="6556">MLVAFIKEVINPNLGKKVIIHVSRSRYLFYNLCSNKLHGYYLRITIYNHMTINNK</sequence>
<dbReference type="KEGG" id="cpe:CPE0165"/>
<reference evidence="1 2" key="1">
    <citation type="journal article" date="2002" name="Proc. Natl. Acad. Sci. U.S.A.">
        <title>Complete genome sequence of Clostridium perfringens, an anaerobic flesh-eater.</title>
        <authorList>
            <person name="Shimizu T."/>
            <person name="Ohtani K."/>
            <person name="Hirakawa H."/>
            <person name="Ohshima K."/>
            <person name="Yamashita A."/>
            <person name="Shiba T."/>
            <person name="Ogasawara N."/>
            <person name="Hattori M."/>
            <person name="Kuhara S."/>
            <person name="Hayashi H."/>
        </authorList>
    </citation>
    <scope>NUCLEOTIDE SEQUENCE [LARGE SCALE GENOMIC DNA]</scope>
    <source>
        <strain evidence="2">13 / Type A</strain>
    </source>
</reference>
<dbReference type="EMBL" id="BA000016">
    <property type="protein sequence ID" value="BAB79871.1"/>
    <property type="molecule type" value="Genomic_DNA"/>
</dbReference>
<dbReference type="HOGENOM" id="CLU_201683_0_0_9"/>
<dbReference type="Proteomes" id="UP000000818">
    <property type="component" value="Chromosome"/>
</dbReference>